<dbReference type="InterPro" id="IPR027417">
    <property type="entry name" value="P-loop_NTPase"/>
</dbReference>
<comment type="pathway">
    <text evidence="5">Purine metabolism; AMP biosynthesis via salvage pathway; AMP from ADP: step 1/1.</text>
</comment>
<dbReference type="HAMAP" id="MF_00235">
    <property type="entry name" value="Adenylate_kinase_Adk"/>
    <property type="match status" value="1"/>
</dbReference>
<dbReference type="InterPro" id="IPR033690">
    <property type="entry name" value="Adenylat_kinase_CS"/>
</dbReference>
<feature type="region of interest" description="NMP" evidence="5">
    <location>
        <begin position="33"/>
        <end position="62"/>
    </location>
</feature>
<comment type="similarity">
    <text evidence="5 6">Belongs to the adenylate kinase family.</text>
</comment>
<keyword evidence="5" id="KW-0963">Cytoplasm</keyword>
<dbReference type="PRINTS" id="PR00094">
    <property type="entry name" value="ADENYLTKNASE"/>
</dbReference>
<evidence type="ECO:0000256" key="3">
    <source>
        <dbReference type="ARBA" id="ARBA00022741"/>
    </source>
</evidence>
<feature type="binding site" evidence="5">
    <location>
        <position position="172"/>
    </location>
    <ligand>
        <name>ATP</name>
        <dbReference type="ChEBI" id="CHEBI:30616"/>
    </ligand>
</feature>
<name>A0A2W4TN37_9CYAN</name>
<dbReference type="EC" id="2.7.4.3" evidence="5 7"/>
<comment type="caution">
    <text evidence="9">The sequence shown here is derived from an EMBL/GenBank/DDBJ whole genome shotgun (WGS) entry which is preliminary data.</text>
</comment>
<dbReference type="SUPFAM" id="SSF52833">
    <property type="entry name" value="Thioredoxin-like"/>
    <property type="match status" value="1"/>
</dbReference>
<organism evidence="9 10">
    <name type="scientific">Leptolyngbya foveolarum</name>
    <dbReference type="NCBI Taxonomy" id="47253"/>
    <lineage>
        <taxon>Bacteria</taxon>
        <taxon>Bacillati</taxon>
        <taxon>Cyanobacteriota</taxon>
        <taxon>Cyanophyceae</taxon>
        <taxon>Leptolyngbyales</taxon>
        <taxon>Leptolyngbyaceae</taxon>
        <taxon>Leptolyngbya group</taxon>
        <taxon>Leptolyngbya</taxon>
    </lineage>
</organism>
<keyword evidence="5 7" id="KW-0067">ATP-binding</keyword>
<dbReference type="Pfam" id="PF00085">
    <property type="entry name" value="Thioredoxin"/>
    <property type="match status" value="1"/>
</dbReference>
<reference evidence="9 10" key="2">
    <citation type="submission" date="2018-06" db="EMBL/GenBank/DDBJ databases">
        <title>Metagenomic assembly of (sub)arctic Cyanobacteria and their associated microbiome from non-axenic cultures.</title>
        <authorList>
            <person name="Baurain D."/>
        </authorList>
    </citation>
    <scope>NUCLEOTIDE SEQUENCE [LARGE SCALE GENOMIC DNA]</scope>
    <source>
        <strain evidence="9">ULC129bin1</strain>
    </source>
</reference>
<dbReference type="PROSITE" id="PS51352">
    <property type="entry name" value="THIOREDOXIN_2"/>
    <property type="match status" value="1"/>
</dbReference>
<evidence type="ECO:0000256" key="6">
    <source>
        <dbReference type="RuleBase" id="RU003330"/>
    </source>
</evidence>
<evidence type="ECO:0000259" key="8">
    <source>
        <dbReference type="PROSITE" id="PS51352"/>
    </source>
</evidence>
<feature type="binding site" evidence="5">
    <location>
        <position position="144"/>
    </location>
    <ligand>
        <name>AMP</name>
        <dbReference type="ChEBI" id="CHEBI:456215"/>
    </ligand>
</feature>
<evidence type="ECO:0000256" key="5">
    <source>
        <dbReference type="HAMAP-Rule" id="MF_00235"/>
    </source>
</evidence>
<evidence type="ECO:0000256" key="2">
    <source>
        <dbReference type="ARBA" id="ARBA00022727"/>
    </source>
</evidence>
<dbReference type="SUPFAM" id="SSF52540">
    <property type="entry name" value="P-loop containing nucleoside triphosphate hydrolases"/>
    <property type="match status" value="1"/>
</dbReference>
<keyword evidence="1 5" id="KW-0808">Transferase</keyword>
<keyword evidence="3 5" id="KW-0547">Nucleotide-binding</keyword>
<reference evidence="10" key="1">
    <citation type="submission" date="2018-04" db="EMBL/GenBank/DDBJ databases">
        <authorList>
            <person name="Cornet L."/>
        </authorList>
    </citation>
    <scope>NUCLEOTIDE SEQUENCE [LARGE SCALE GENOMIC DNA]</scope>
</reference>
<dbReference type="EMBL" id="QBMC01000227">
    <property type="protein sequence ID" value="PZO10233.1"/>
    <property type="molecule type" value="Genomic_DNA"/>
</dbReference>
<dbReference type="AlphaFoldDB" id="A0A2W4TN37"/>
<comment type="domain">
    <text evidence="5">Consists of three domains, a large central CORE domain and two small peripheral domains, NMPbind and LID, which undergo movements during catalysis. The LID domain closes over the site of phosphoryl transfer upon ATP binding. Assembling and dissambling the active center during each catalytic cycle provides an effective means to prevent ATP hydrolysis.</text>
</comment>
<accession>A0A2W4TN37</accession>
<dbReference type="PANTHER" id="PTHR23359">
    <property type="entry name" value="NUCLEOTIDE KINASE"/>
    <property type="match status" value="1"/>
</dbReference>
<dbReference type="InterPro" id="IPR036249">
    <property type="entry name" value="Thioredoxin-like_sf"/>
</dbReference>
<dbReference type="UniPathway" id="UPA00588">
    <property type="reaction ID" value="UER00649"/>
</dbReference>
<dbReference type="Gene3D" id="3.40.30.10">
    <property type="entry name" value="Glutaredoxin"/>
    <property type="match status" value="1"/>
</dbReference>
<comment type="caution">
    <text evidence="5">Lacks conserved residue(s) required for the propagation of feature annotation.</text>
</comment>
<protein>
    <recommendedName>
        <fullName evidence="5 7">Adenylate kinase</fullName>
        <shortName evidence="5">AK</shortName>
        <ecNumber evidence="5 7">2.7.4.3</ecNumber>
    </recommendedName>
    <alternativeName>
        <fullName evidence="5">ATP-AMP transphosphorylase</fullName>
    </alternativeName>
    <alternativeName>
        <fullName evidence="5">ATP:AMP phosphotransferase</fullName>
    </alternativeName>
    <alternativeName>
        <fullName evidence="5">Adenylate monophosphate kinase</fullName>
    </alternativeName>
</protein>
<dbReference type="CDD" id="cd02947">
    <property type="entry name" value="TRX_family"/>
    <property type="match status" value="1"/>
</dbReference>
<comment type="subcellular location">
    <subcellularLocation>
        <location evidence="5 7">Cytoplasm</location>
    </subcellularLocation>
</comment>
<dbReference type="CDD" id="cd01428">
    <property type="entry name" value="ADK"/>
    <property type="match status" value="1"/>
</dbReference>
<feature type="domain" description="Thioredoxin" evidence="8">
    <location>
        <begin position="168"/>
        <end position="296"/>
    </location>
</feature>
<dbReference type="InterPro" id="IPR013766">
    <property type="entry name" value="Thioredoxin_domain"/>
</dbReference>
<dbReference type="GO" id="GO:0044209">
    <property type="term" value="P:AMP salvage"/>
    <property type="evidence" value="ECO:0007669"/>
    <property type="project" value="UniProtKB-UniRule"/>
</dbReference>
<dbReference type="Pfam" id="PF00406">
    <property type="entry name" value="ADK"/>
    <property type="match status" value="1"/>
</dbReference>
<evidence type="ECO:0000313" key="10">
    <source>
        <dbReference type="Proteomes" id="UP000249354"/>
    </source>
</evidence>
<keyword evidence="2 5" id="KW-0545">Nucleotide biosynthesis</keyword>
<dbReference type="GO" id="GO:0004017">
    <property type="term" value="F:AMP kinase activity"/>
    <property type="evidence" value="ECO:0007669"/>
    <property type="project" value="UniProtKB-UniRule"/>
</dbReference>
<sequence>MESKQLILLGPPGVGAKTQAMTLSERWRVPYVSVGELIRAEVNKGSDLSGELKPCVEAGERVSDALVMKLMRRRFEQPDVVLEGWVLDGFPRSLSQAQLFDEFWAGFGQSAAEVIYLKATTGVLMNRLMTGPNPDGSITAIRHRLQQYQAMVEPLLDYYEQRSRLKTINASRSVAEVTNELSQMGNENAGAARFIRDEAELDVLVEQESILVVDCVASWCGPCKLVTPLIDRLAEEMGDRASVVKLDFDHNRQVSKRFGLKGMPSVMIFKEGELMTTLTGVKSYEMYSFMVKSLLP</sequence>
<dbReference type="Gene3D" id="3.40.50.300">
    <property type="entry name" value="P-loop containing nucleotide triphosphate hydrolases"/>
    <property type="match status" value="1"/>
</dbReference>
<comment type="function">
    <text evidence="5">Catalyzes the reversible transfer of the terminal phosphate group between ATP and AMP. Plays an important role in cellular energy homeostasis and in adenine nucleotide metabolism.</text>
</comment>
<evidence type="ECO:0000256" key="7">
    <source>
        <dbReference type="RuleBase" id="RU003331"/>
    </source>
</evidence>
<comment type="subunit">
    <text evidence="5 7">Monomer.</text>
</comment>
<keyword evidence="4 5" id="KW-0418">Kinase</keyword>
<gene>
    <name evidence="5" type="primary">adk</name>
    <name evidence="9" type="ORF">DCF25_20965</name>
</gene>
<proteinExistence type="inferred from homology"/>
<dbReference type="GO" id="GO:0005737">
    <property type="term" value="C:cytoplasm"/>
    <property type="evidence" value="ECO:0007669"/>
    <property type="project" value="UniProtKB-SubCell"/>
</dbReference>
<feature type="binding site" evidence="5">
    <location>
        <begin position="89"/>
        <end position="92"/>
    </location>
    <ligand>
        <name>AMP</name>
        <dbReference type="ChEBI" id="CHEBI:456215"/>
    </ligand>
</feature>
<evidence type="ECO:0000313" key="9">
    <source>
        <dbReference type="EMBL" id="PZO10233.1"/>
    </source>
</evidence>
<feature type="binding site" evidence="5">
    <location>
        <position position="39"/>
    </location>
    <ligand>
        <name>AMP</name>
        <dbReference type="ChEBI" id="CHEBI:456215"/>
    </ligand>
</feature>
<dbReference type="InterPro" id="IPR000850">
    <property type="entry name" value="Adenylat/UMP-CMP_kin"/>
</dbReference>
<dbReference type="Proteomes" id="UP000249354">
    <property type="component" value="Unassembled WGS sequence"/>
</dbReference>
<evidence type="ECO:0000256" key="1">
    <source>
        <dbReference type="ARBA" id="ARBA00022679"/>
    </source>
</evidence>
<dbReference type="GO" id="GO:0005524">
    <property type="term" value="F:ATP binding"/>
    <property type="evidence" value="ECO:0007669"/>
    <property type="project" value="UniProtKB-UniRule"/>
</dbReference>
<evidence type="ECO:0000256" key="4">
    <source>
        <dbReference type="ARBA" id="ARBA00022777"/>
    </source>
</evidence>
<dbReference type="PROSITE" id="PS00113">
    <property type="entry name" value="ADENYLATE_KINASE"/>
    <property type="match status" value="1"/>
</dbReference>
<comment type="catalytic activity">
    <reaction evidence="5 7">
        <text>AMP + ATP = 2 ADP</text>
        <dbReference type="Rhea" id="RHEA:12973"/>
        <dbReference type="ChEBI" id="CHEBI:30616"/>
        <dbReference type="ChEBI" id="CHEBI:456215"/>
        <dbReference type="ChEBI" id="CHEBI:456216"/>
        <dbReference type="EC" id="2.7.4.3"/>
    </reaction>
</comment>
<feature type="binding site" evidence="5">
    <location>
        <position position="96"/>
    </location>
    <ligand>
        <name>AMP</name>
        <dbReference type="ChEBI" id="CHEBI:456215"/>
    </ligand>
</feature>